<evidence type="ECO:0000313" key="3">
    <source>
        <dbReference type="EMBL" id="RPB27123.1"/>
    </source>
</evidence>
<dbReference type="InterPro" id="IPR057203">
    <property type="entry name" value="DUF7881"/>
</dbReference>
<dbReference type="OrthoDB" id="2142759at2759"/>
<dbReference type="InterPro" id="IPR003615">
    <property type="entry name" value="HNH_nuc"/>
</dbReference>
<name>A0A3N4LW36_9PEZI</name>
<dbReference type="Pfam" id="PF25324">
    <property type="entry name" value="DUF7881"/>
    <property type="match status" value="1"/>
</dbReference>
<feature type="domain" description="DUF7881" evidence="2">
    <location>
        <begin position="14"/>
        <end position="80"/>
    </location>
</feature>
<dbReference type="STRING" id="1051890.A0A3N4LW36"/>
<reference evidence="3 4" key="1">
    <citation type="journal article" date="2018" name="Nat. Ecol. Evol.">
        <title>Pezizomycetes genomes reveal the molecular basis of ectomycorrhizal truffle lifestyle.</title>
        <authorList>
            <person name="Murat C."/>
            <person name="Payen T."/>
            <person name="Noel B."/>
            <person name="Kuo A."/>
            <person name="Morin E."/>
            <person name="Chen J."/>
            <person name="Kohler A."/>
            <person name="Krizsan K."/>
            <person name="Balestrini R."/>
            <person name="Da Silva C."/>
            <person name="Montanini B."/>
            <person name="Hainaut M."/>
            <person name="Levati E."/>
            <person name="Barry K.W."/>
            <person name="Belfiori B."/>
            <person name="Cichocki N."/>
            <person name="Clum A."/>
            <person name="Dockter R.B."/>
            <person name="Fauchery L."/>
            <person name="Guy J."/>
            <person name="Iotti M."/>
            <person name="Le Tacon F."/>
            <person name="Lindquist E.A."/>
            <person name="Lipzen A."/>
            <person name="Malagnac F."/>
            <person name="Mello A."/>
            <person name="Molinier V."/>
            <person name="Miyauchi S."/>
            <person name="Poulain J."/>
            <person name="Riccioni C."/>
            <person name="Rubini A."/>
            <person name="Sitrit Y."/>
            <person name="Splivallo R."/>
            <person name="Traeger S."/>
            <person name="Wang M."/>
            <person name="Zifcakova L."/>
            <person name="Wipf D."/>
            <person name="Zambonelli A."/>
            <person name="Paolocci F."/>
            <person name="Nowrousian M."/>
            <person name="Ottonello S."/>
            <person name="Baldrian P."/>
            <person name="Spatafora J.W."/>
            <person name="Henrissat B."/>
            <person name="Nagy L.G."/>
            <person name="Aury J.M."/>
            <person name="Wincker P."/>
            <person name="Grigoriev I.V."/>
            <person name="Bonfante P."/>
            <person name="Martin F.M."/>
        </authorList>
    </citation>
    <scope>NUCLEOTIDE SEQUENCE [LARGE SCALE GENOMIC DNA]</scope>
    <source>
        <strain evidence="3 4">ATCC MYA-4762</strain>
    </source>
</reference>
<sequence length="260" mass="29123">MTCILHLRRTFIKFYNATLPGDDLGLIQNGSVTEANFLEMLGILLITETPIQVQERGSGHIVTRANNQIEPGEYDVYCDKNEIQVNNESWVNRLLSHNVSGRDGAFTTGVRSRDGRCVISGLSSTYFPLNAESVWNEPGITDMDDTNGVFNSLQNGLLLRRDIHIMFDQYLKSVNPDGNYKIVVFRDDLDGLDGGVLDPVCRDPNNVHRSVLANMRGAGEPIFEHDFSAGDMIGVIRREKYGKERLEMEVAARLRGFVNV</sequence>
<dbReference type="Pfam" id="PF13391">
    <property type="entry name" value="HNH_2"/>
    <property type="match status" value="1"/>
</dbReference>
<dbReference type="InParanoid" id="A0A3N4LW36"/>
<feature type="domain" description="HNH nuclease" evidence="1">
    <location>
        <begin position="137"/>
        <end position="175"/>
    </location>
</feature>
<proteinExistence type="predicted"/>
<organism evidence="3 4">
    <name type="scientific">Terfezia boudieri ATCC MYA-4762</name>
    <dbReference type="NCBI Taxonomy" id="1051890"/>
    <lineage>
        <taxon>Eukaryota</taxon>
        <taxon>Fungi</taxon>
        <taxon>Dikarya</taxon>
        <taxon>Ascomycota</taxon>
        <taxon>Pezizomycotina</taxon>
        <taxon>Pezizomycetes</taxon>
        <taxon>Pezizales</taxon>
        <taxon>Pezizaceae</taxon>
        <taxon>Terfezia</taxon>
    </lineage>
</organism>
<protein>
    <submittedName>
        <fullName evidence="3">Uncharacterized protein</fullName>
    </submittedName>
</protein>
<keyword evidence="4" id="KW-1185">Reference proteome</keyword>
<gene>
    <name evidence="3" type="ORF">L211DRAFT_856010</name>
</gene>
<evidence type="ECO:0000313" key="4">
    <source>
        <dbReference type="Proteomes" id="UP000267821"/>
    </source>
</evidence>
<evidence type="ECO:0000259" key="2">
    <source>
        <dbReference type="Pfam" id="PF25324"/>
    </source>
</evidence>
<dbReference type="Proteomes" id="UP000267821">
    <property type="component" value="Unassembled WGS sequence"/>
</dbReference>
<evidence type="ECO:0000259" key="1">
    <source>
        <dbReference type="Pfam" id="PF13391"/>
    </source>
</evidence>
<dbReference type="EMBL" id="ML121532">
    <property type="protein sequence ID" value="RPB27123.1"/>
    <property type="molecule type" value="Genomic_DNA"/>
</dbReference>
<accession>A0A3N4LW36</accession>
<dbReference type="AlphaFoldDB" id="A0A3N4LW36"/>